<feature type="region of interest" description="Disordered" evidence="1">
    <location>
        <begin position="446"/>
        <end position="465"/>
    </location>
</feature>
<feature type="compositionally biased region" description="Polar residues" evidence="1">
    <location>
        <begin position="36"/>
        <end position="46"/>
    </location>
</feature>
<evidence type="ECO:0000313" key="3">
    <source>
        <dbReference type="EMBL" id="PWW80109.1"/>
    </source>
</evidence>
<dbReference type="OrthoDB" id="5412288at2759"/>
<gene>
    <name evidence="3" type="ORF">C7212DRAFT_361101</name>
</gene>
<dbReference type="Proteomes" id="UP000246991">
    <property type="component" value="Unassembled WGS sequence"/>
</dbReference>
<keyword evidence="4" id="KW-1185">Reference proteome</keyword>
<dbReference type="InterPro" id="IPR019622">
    <property type="entry name" value="Rrn9_dom"/>
</dbReference>
<name>A0A317T092_9PEZI</name>
<evidence type="ECO:0000259" key="2">
    <source>
        <dbReference type="Pfam" id="PF10680"/>
    </source>
</evidence>
<feature type="region of interest" description="Disordered" evidence="1">
    <location>
        <begin position="1"/>
        <end position="76"/>
    </location>
</feature>
<accession>A0A317T092</accession>
<proteinExistence type="predicted"/>
<dbReference type="Pfam" id="PF10680">
    <property type="entry name" value="RRN9"/>
    <property type="match status" value="1"/>
</dbReference>
<feature type="region of interest" description="Disordered" evidence="1">
    <location>
        <begin position="118"/>
        <end position="142"/>
    </location>
</feature>
<feature type="compositionally biased region" description="Basic and acidic residues" evidence="1">
    <location>
        <begin position="309"/>
        <end position="325"/>
    </location>
</feature>
<sequence>MSHSRANPIFGSSSPDFDGDDGDDEDEETHERQDQTRSQSPNQQLARENAYSLEPVAYASEEEGSDTDSVHRWGDNRDTATSVKSYRALLASLEQVHHLSLSQHLYSAHLINRQHRLASTPYKQPNKRQKLAEGSGPEERQFEGPFITPHWTAWPLPPETVPREADHAYEAVSLLKSGSRRYSHNDKATYAERDRKEPEPSQMLESTLMAAFIRISKEKIGSRKKEGLEPSVDDKLSESMLRPVVRNTISKLDGLLTGLYFEREPYVRSMVKTLSSEVVDNSDPGGQSTPNARDRRKIRENDSLGILEGEGRVVRETETPGHVEDSEIPPSRRRRRPPHSTPATSKLNAEKRMSAVKNRDWSQVLGVAAFTGFAPASLDRATQRCESLFEETMSWRRLREYDPISDHAGEIWTGGRTPKQQGAGGFNPNRPFIAQDGFMQELVGVGRRGGQKGRSMRAKRDGARRLTKDEELEDLVIDLSANTS</sequence>
<dbReference type="AlphaFoldDB" id="A0A317T092"/>
<comment type="caution">
    <text evidence="3">The sequence shown here is derived from an EMBL/GenBank/DDBJ whole genome shotgun (WGS) entry which is preliminary data.</text>
</comment>
<reference evidence="3 4" key="1">
    <citation type="submission" date="2018-03" db="EMBL/GenBank/DDBJ databases">
        <title>Genomes of Pezizomycetes fungi and the evolution of truffles.</title>
        <authorList>
            <person name="Murat C."/>
            <person name="Payen T."/>
            <person name="Noel B."/>
            <person name="Kuo A."/>
            <person name="Martin F.M."/>
        </authorList>
    </citation>
    <scope>NUCLEOTIDE SEQUENCE [LARGE SCALE GENOMIC DNA]</scope>
    <source>
        <strain evidence="3">091103-1</strain>
    </source>
</reference>
<feature type="compositionally biased region" description="Polar residues" evidence="1">
    <location>
        <begin position="277"/>
        <end position="291"/>
    </location>
</feature>
<protein>
    <recommendedName>
        <fullName evidence="2">Rrn9 domain-containing protein</fullName>
    </recommendedName>
</protein>
<feature type="domain" description="Rrn9" evidence="2">
    <location>
        <begin position="93"/>
        <end position="167"/>
    </location>
</feature>
<dbReference type="STRING" id="42249.A0A317T092"/>
<feature type="compositionally biased region" description="Acidic residues" evidence="1">
    <location>
        <begin position="17"/>
        <end position="28"/>
    </location>
</feature>
<evidence type="ECO:0000256" key="1">
    <source>
        <dbReference type="SAM" id="MobiDB-lite"/>
    </source>
</evidence>
<feature type="region of interest" description="Disordered" evidence="1">
    <location>
        <begin position="277"/>
        <end position="351"/>
    </location>
</feature>
<organism evidence="3 4">
    <name type="scientific">Tuber magnatum</name>
    <name type="common">white Piedmont truffle</name>
    <dbReference type="NCBI Taxonomy" id="42249"/>
    <lineage>
        <taxon>Eukaryota</taxon>
        <taxon>Fungi</taxon>
        <taxon>Dikarya</taxon>
        <taxon>Ascomycota</taxon>
        <taxon>Pezizomycotina</taxon>
        <taxon>Pezizomycetes</taxon>
        <taxon>Pezizales</taxon>
        <taxon>Tuberaceae</taxon>
        <taxon>Tuber</taxon>
    </lineage>
</organism>
<evidence type="ECO:0000313" key="4">
    <source>
        <dbReference type="Proteomes" id="UP000246991"/>
    </source>
</evidence>
<dbReference type="EMBL" id="PYWC01000004">
    <property type="protein sequence ID" value="PWW80109.1"/>
    <property type="molecule type" value="Genomic_DNA"/>
</dbReference>